<sequence>MSQPGTTELAELARSQWWLGDLQQSMNLSEQLFTRLEGEGNLREAARTALALAVQWGLRGDIAVSSAWKGRARRLLDTLPESVEHGYLLYVEANDTMNIDGDPGPALAASVQLRQLAERLAAHDLASFASVLSGLGSIRTGDAAKGFRDLDEAMLPVVAGQVPVEWGGDIYCSVIHLCHETADFARMRAWTDALARWCAELSQTFMFSAIVRVHQLQLLSAEGVWDAVEQEMAAAGERLRHAHAWIAGDAYYELGEVRRRQGDREGAALAFGLARALGSDAEPGSALLLADSGRTEEAVAALRAALAERGPVGRTRLLLAAVELLASRSPDAAAAYCEELEAAAAFYGTAGFRAWASHARGIVLAAQGHPGLAAEEFEDAAGLYRAQRLRFELAVVHERLAMVRAALGDVQTAEAERATAAAIRSRLGVGSTSEGAAPKAPGPGGLTPRELEVLGCVLAGAGNRQIASTLSISEKTVGRHLANIFTKIDVESRTAAAAWARRHRVPEFPSP</sequence>
<dbReference type="Pfam" id="PF00196">
    <property type="entry name" value="GerE"/>
    <property type="match status" value="1"/>
</dbReference>
<keyword evidence="2 4" id="KW-0238">DNA-binding</keyword>
<dbReference type="PRINTS" id="PR00038">
    <property type="entry name" value="HTHLUXR"/>
</dbReference>
<keyword evidence="3" id="KW-0804">Transcription</keyword>
<dbReference type="Gene3D" id="1.25.40.10">
    <property type="entry name" value="Tetratricopeptide repeat domain"/>
    <property type="match status" value="1"/>
</dbReference>
<dbReference type="OrthoDB" id="27092at2"/>
<evidence type="ECO:0000256" key="3">
    <source>
        <dbReference type="ARBA" id="ARBA00023163"/>
    </source>
</evidence>
<dbReference type="PANTHER" id="PTHR44688">
    <property type="entry name" value="DNA-BINDING TRANSCRIPTIONAL ACTIVATOR DEVR_DOSR"/>
    <property type="match status" value="1"/>
</dbReference>
<dbReference type="Gene3D" id="1.10.10.10">
    <property type="entry name" value="Winged helix-like DNA-binding domain superfamily/Winged helix DNA-binding domain"/>
    <property type="match status" value="1"/>
</dbReference>
<dbReference type="RefSeq" id="WP_084111262.1">
    <property type="nucleotide sequence ID" value="NZ_FNEI01000014.1"/>
</dbReference>
<accession>A0A1G8VGD1</accession>
<keyword evidence="1" id="KW-0805">Transcription regulation</keyword>
<dbReference type="InterPro" id="IPR016032">
    <property type="entry name" value="Sig_transdc_resp-reg_C-effctor"/>
</dbReference>
<dbReference type="Proteomes" id="UP000182130">
    <property type="component" value="Unassembled WGS sequence"/>
</dbReference>
<evidence type="ECO:0000313" key="5">
    <source>
        <dbReference type="Proteomes" id="UP000182130"/>
    </source>
</evidence>
<name>A0A1G8VGD1_9MICC</name>
<evidence type="ECO:0000256" key="1">
    <source>
        <dbReference type="ARBA" id="ARBA00023015"/>
    </source>
</evidence>
<dbReference type="SUPFAM" id="SSF46894">
    <property type="entry name" value="C-terminal effector domain of the bipartite response regulators"/>
    <property type="match status" value="1"/>
</dbReference>
<evidence type="ECO:0000256" key="2">
    <source>
        <dbReference type="ARBA" id="ARBA00023125"/>
    </source>
</evidence>
<dbReference type="InterPro" id="IPR011990">
    <property type="entry name" value="TPR-like_helical_dom_sf"/>
</dbReference>
<evidence type="ECO:0000313" key="4">
    <source>
        <dbReference type="EMBL" id="SDJ65151.1"/>
    </source>
</evidence>
<dbReference type="CDD" id="cd06170">
    <property type="entry name" value="LuxR_C_like"/>
    <property type="match status" value="1"/>
</dbReference>
<dbReference type="GO" id="GO:0003677">
    <property type="term" value="F:DNA binding"/>
    <property type="evidence" value="ECO:0007669"/>
    <property type="project" value="UniProtKB-KW"/>
</dbReference>
<dbReference type="PROSITE" id="PS00622">
    <property type="entry name" value="HTH_LUXR_1"/>
    <property type="match status" value="1"/>
</dbReference>
<dbReference type="InterPro" id="IPR036388">
    <property type="entry name" value="WH-like_DNA-bd_sf"/>
</dbReference>
<dbReference type="GO" id="GO:0006355">
    <property type="term" value="P:regulation of DNA-templated transcription"/>
    <property type="evidence" value="ECO:0007669"/>
    <property type="project" value="InterPro"/>
</dbReference>
<organism evidence="4 5">
    <name type="scientific">Arthrobacter cupressi</name>
    <dbReference type="NCBI Taxonomy" id="1045773"/>
    <lineage>
        <taxon>Bacteria</taxon>
        <taxon>Bacillati</taxon>
        <taxon>Actinomycetota</taxon>
        <taxon>Actinomycetes</taxon>
        <taxon>Micrococcales</taxon>
        <taxon>Micrococcaceae</taxon>
        <taxon>Arthrobacter</taxon>
    </lineage>
</organism>
<dbReference type="SMART" id="SM00421">
    <property type="entry name" value="HTH_LUXR"/>
    <property type="match status" value="1"/>
</dbReference>
<proteinExistence type="predicted"/>
<dbReference type="PANTHER" id="PTHR44688:SF16">
    <property type="entry name" value="DNA-BINDING TRANSCRIPTIONAL ACTIVATOR DEVR_DOSR"/>
    <property type="match status" value="1"/>
</dbReference>
<dbReference type="STRING" id="1045773.SAMN05216555_11420"/>
<dbReference type="PROSITE" id="PS50043">
    <property type="entry name" value="HTH_LUXR_2"/>
    <property type="match status" value="1"/>
</dbReference>
<dbReference type="InterPro" id="IPR000792">
    <property type="entry name" value="Tscrpt_reg_LuxR_C"/>
</dbReference>
<protein>
    <submittedName>
        <fullName evidence="4">DNA-binding response regulator, NarL/FixJ family, contains REC and HTH domains</fullName>
    </submittedName>
</protein>
<dbReference type="SUPFAM" id="SSF48452">
    <property type="entry name" value="TPR-like"/>
    <property type="match status" value="1"/>
</dbReference>
<dbReference type="AlphaFoldDB" id="A0A1G8VGD1"/>
<reference evidence="5" key="1">
    <citation type="submission" date="2016-10" db="EMBL/GenBank/DDBJ databases">
        <authorList>
            <person name="Varghese N."/>
            <person name="Submissions S."/>
        </authorList>
    </citation>
    <scope>NUCLEOTIDE SEQUENCE [LARGE SCALE GENOMIC DNA]</scope>
    <source>
        <strain evidence="5">CGMCC 1.10783</strain>
    </source>
</reference>
<gene>
    <name evidence="4" type="ORF">SAMN05216555_11420</name>
</gene>
<dbReference type="EMBL" id="FNEI01000014">
    <property type="protein sequence ID" value="SDJ65151.1"/>
    <property type="molecule type" value="Genomic_DNA"/>
</dbReference>
<keyword evidence="5" id="KW-1185">Reference proteome</keyword>